<dbReference type="SUPFAM" id="SSF52540">
    <property type="entry name" value="P-loop containing nucleoside triphosphate hydrolases"/>
    <property type="match status" value="1"/>
</dbReference>
<dbReference type="Proteomes" id="UP000711488">
    <property type="component" value="Unassembled WGS sequence"/>
</dbReference>
<dbReference type="GO" id="GO:0003777">
    <property type="term" value="F:microtubule motor activity"/>
    <property type="evidence" value="ECO:0007669"/>
    <property type="project" value="InterPro"/>
</dbReference>
<organism evidence="7">
    <name type="scientific">Hyalella azteca</name>
    <name type="common">Amphipod</name>
    <dbReference type="NCBI Taxonomy" id="294128"/>
    <lineage>
        <taxon>Eukaryota</taxon>
        <taxon>Metazoa</taxon>
        <taxon>Ecdysozoa</taxon>
        <taxon>Arthropoda</taxon>
        <taxon>Crustacea</taxon>
        <taxon>Multicrustacea</taxon>
        <taxon>Malacostraca</taxon>
        <taxon>Eumalacostraca</taxon>
        <taxon>Peracarida</taxon>
        <taxon>Amphipoda</taxon>
        <taxon>Senticaudata</taxon>
        <taxon>Talitrida</taxon>
        <taxon>Talitroidea</taxon>
        <taxon>Hyalellidae</taxon>
        <taxon>Hyalella</taxon>
    </lineage>
</organism>
<dbReference type="GO" id="GO:0005874">
    <property type="term" value="C:microtubule"/>
    <property type="evidence" value="ECO:0007669"/>
    <property type="project" value="TreeGrafter"/>
</dbReference>
<protein>
    <recommendedName>
        <fullName evidence="6">Kinesin motor domain-containing protein</fullName>
    </recommendedName>
</protein>
<evidence type="ECO:0000259" key="6">
    <source>
        <dbReference type="PROSITE" id="PS50067"/>
    </source>
</evidence>
<keyword evidence="5" id="KW-0505">Motor protein</keyword>
<dbReference type="PANTHER" id="PTHR47968">
    <property type="entry name" value="CENTROMERE PROTEIN E"/>
    <property type="match status" value="1"/>
</dbReference>
<feature type="binding site" evidence="5">
    <location>
        <begin position="107"/>
        <end position="114"/>
    </location>
    <ligand>
        <name>ATP</name>
        <dbReference type="ChEBI" id="CHEBI:30616"/>
    </ligand>
</feature>
<reference evidence="7" key="3">
    <citation type="submission" date="2019-06" db="EMBL/GenBank/DDBJ databases">
        <authorList>
            <person name="Poynton C."/>
            <person name="Hasenbein S."/>
            <person name="Benoit J.B."/>
            <person name="Sepulveda M.S."/>
            <person name="Poelchau M.F."/>
            <person name="Murali S.C."/>
            <person name="Chen S."/>
            <person name="Glastad K.M."/>
            <person name="Werren J.H."/>
            <person name="Vineis J.H."/>
            <person name="Bowen J.L."/>
            <person name="Friedrich M."/>
            <person name="Jones J."/>
            <person name="Robertson H.M."/>
            <person name="Feyereisen R."/>
            <person name="Mechler-Hickson A."/>
            <person name="Mathers N."/>
            <person name="Lee C.E."/>
            <person name="Colbourne J.K."/>
            <person name="Biales A."/>
            <person name="Johnston J.S."/>
            <person name="Wellborn G.A."/>
            <person name="Rosendale A.J."/>
            <person name="Cridge A.G."/>
            <person name="Munoz-Torres M.C."/>
            <person name="Bain P.A."/>
            <person name="Manny A.R."/>
            <person name="Major K.M."/>
            <person name="Lambert F.N."/>
            <person name="Vulpe C.D."/>
            <person name="Tuck P."/>
            <person name="Blalock B.J."/>
            <person name="Lin Y.-Y."/>
            <person name="Smith M.E."/>
            <person name="Ochoa-Acuna H."/>
            <person name="Chen M.-J.M."/>
            <person name="Childers C.P."/>
            <person name="Qu J."/>
            <person name="Dugan S."/>
            <person name="Lee S.L."/>
            <person name="Chao H."/>
            <person name="Dinh H."/>
            <person name="Han Y."/>
            <person name="Doddapaneni H."/>
            <person name="Worley K.C."/>
            <person name="Muzny D.M."/>
            <person name="Gibbs R.A."/>
            <person name="Richards S."/>
        </authorList>
    </citation>
    <scope>NUCLEOTIDE SEQUENCE</scope>
    <source>
        <strain evidence="7">HAZT.00-mixed</strain>
        <tissue evidence="7">Whole organism</tissue>
    </source>
</reference>
<accession>A0A6A0H1L9</accession>
<keyword evidence="2 5" id="KW-0547">Nucleotide-binding</keyword>
<dbReference type="OrthoDB" id="3176171at2759"/>
<evidence type="ECO:0000256" key="2">
    <source>
        <dbReference type="ARBA" id="ARBA00022741"/>
    </source>
</evidence>
<dbReference type="EMBL" id="JQDR03009115">
    <property type="protein sequence ID" value="KAA0196175.1"/>
    <property type="molecule type" value="Genomic_DNA"/>
</dbReference>
<reference evidence="7" key="1">
    <citation type="submission" date="2014-08" db="EMBL/GenBank/DDBJ databases">
        <authorList>
            <person name="Murali S."/>
            <person name="Richards S."/>
            <person name="Bandaranaike D."/>
            <person name="Bellair M."/>
            <person name="Blankenburg K."/>
            <person name="Chao H."/>
            <person name="Dinh H."/>
            <person name="Doddapaneni H."/>
            <person name="Dugan-Rocha S."/>
            <person name="Elkadiri S."/>
            <person name="Gnanaolivu R."/>
            <person name="Hughes D."/>
            <person name="Lee S."/>
            <person name="Li M."/>
            <person name="Ming W."/>
            <person name="Munidasa M."/>
            <person name="Muniz J."/>
            <person name="Nguyen L."/>
            <person name="Osuji N."/>
            <person name="Pu L.-L."/>
            <person name="Puazo M."/>
            <person name="Skinner E."/>
            <person name="Qu C."/>
            <person name="Quiroz J."/>
            <person name="Raj R."/>
            <person name="Weissenberger G."/>
            <person name="Xin Y."/>
            <person name="Zou X."/>
            <person name="Han Y."/>
            <person name="Worley K."/>
            <person name="Muzny D."/>
            <person name="Gibbs R."/>
        </authorList>
    </citation>
    <scope>NUCLEOTIDE SEQUENCE</scope>
    <source>
        <strain evidence="7">HAZT.00-mixed</strain>
        <tissue evidence="7">Whole organism</tissue>
    </source>
</reference>
<comment type="subcellular location">
    <subcellularLocation>
        <location evidence="1">Cytoplasm</location>
        <location evidence="1">Cytoskeleton</location>
    </subcellularLocation>
</comment>
<dbReference type="GO" id="GO:0008017">
    <property type="term" value="F:microtubule binding"/>
    <property type="evidence" value="ECO:0007669"/>
    <property type="project" value="InterPro"/>
</dbReference>
<evidence type="ECO:0000256" key="3">
    <source>
        <dbReference type="ARBA" id="ARBA00022840"/>
    </source>
</evidence>
<evidence type="ECO:0000256" key="1">
    <source>
        <dbReference type="ARBA" id="ARBA00004245"/>
    </source>
</evidence>
<dbReference type="Pfam" id="PF00225">
    <property type="entry name" value="Kinesin"/>
    <property type="match status" value="1"/>
</dbReference>
<keyword evidence="3 5" id="KW-0067">ATP-binding</keyword>
<dbReference type="Gene3D" id="3.40.850.10">
    <property type="entry name" value="Kinesin motor domain"/>
    <property type="match status" value="1"/>
</dbReference>
<dbReference type="GO" id="GO:0005524">
    <property type="term" value="F:ATP binding"/>
    <property type="evidence" value="ECO:0007669"/>
    <property type="project" value="UniProtKB-UniRule"/>
</dbReference>
<dbReference type="PANTHER" id="PTHR47968:SF50">
    <property type="entry name" value="KINESIN-LIKE PROTEIN"/>
    <property type="match status" value="1"/>
</dbReference>
<evidence type="ECO:0000256" key="5">
    <source>
        <dbReference type="PROSITE-ProRule" id="PRU00283"/>
    </source>
</evidence>
<keyword evidence="4" id="KW-0963">Cytoplasm</keyword>
<dbReference type="InterPro" id="IPR027417">
    <property type="entry name" value="P-loop_NTPase"/>
</dbReference>
<sequence length="249" mass="28200">MPLQVGSSQGGNDEKVRVVVRVRPLSEKEIKDGHTNVVEVNQKACCVSVTNPNMAASSHSSDEPPKMFTFDSVFCPDSKQVDVYNLAARPIVDNVLEGYNGTIFAYGQTGTGKTFTMEGIRDKPELKGIIPNSFAHIFGHIAKAEEDQKFLVRVSYLEIYNEEVRDLLRSDQSTRLEVKERPDVGVYVKDLITHVVHNADEMDKIMTLGNKNSNSLLVYILYYYRIDQIMMLGKKNSNSLLIYILYYYK</sequence>
<name>A0A6A0H1L9_HYAAZ</name>
<dbReference type="GO" id="GO:0000278">
    <property type="term" value="P:mitotic cell cycle"/>
    <property type="evidence" value="ECO:0007669"/>
    <property type="project" value="TreeGrafter"/>
</dbReference>
<dbReference type="AlphaFoldDB" id="A0A6A0H1L9"/>
<dbReference type="SMART" id="SM00129">
    <property type="entry name" value="KISc"/>
    <property type="match status" value="1"/>
</dbReference>
<dbReference type="GO" id="GO:0007018">
    <property type="term" value="P:microtubule-based movement"/>
    <property type="evidence" value="ECO:0007669"/>
    <property type="project" value="InterPro"/>
</dbReference>
<feature type="domain" description="Kinesin motor" evidence="6">
    <location>
        <begin position="15"/>
        <end position="249"/>
    </location>
</feature>
<reference evidence="7" key="2">
    <citation type="journal article" date="2018" name="Environ. Sci. Technol.">
        <title>The Toxicogenome of Hyalella azteca: A Model for Sediment Ecotoxicology and Evolutionary Toxicology.</title>
        <authorList>
            <person name="Poynton H.C."/>
            <person name="Hasenbein S."/>
            <person name="Benoit J.B."/>
            <person name="Sepulveda M.S."/>
            <person name="Poelchau M.F."/>
            <person name="Hughes D.S.T."/>
            <person name="Murali S.C."/>
            <person name="Chen S."/>
            <person name="Glastad K.M."/>
            <person name="Goodisman M.A.D."/>
            <person name="Werren J.H."/>
            <person name="Vineis J.H."/>
            <person name="Bowen J.L."/>
            <person name="Friedrich M."/>
            <person name="Jones J."/>
            <person name="Robertson H.M."/>
            <person name="Feyereisen R."/>
            <person name="Mechler-Hickson A."/>
            <person name="Mathers N."/>
            <person name="Lee C.E."/>
            <person name="Colbourne J.K."/>
            <person name="Biales A."/>
            <person name="Johnston J.S."/>
            <person name="Wellborn G.A."/>
            <person name="Rosendale A.J."/>
            <person name="Cridge A.G."/>
            <person name="Munoz-Torres M.C."/>
            <person name="Bain P.A."/>
            <person name="Manny A.R."/>
            <person name="Major K.M."/>
            <person name="Lambert F.N."/>
            <person name="Vulpe C.D."/>
            <person name="Tuck P."/>
            <person name="Blalock B.J."/>
            <person name="Lin Y.Y."/>
            <person name="Smith M.E."/>
            <person name="Ochoa-Acuna H."/>
            <person name="Chen M.M."/>
            <person name="Childers C.P."/>
            <person name="Qu J."/>
            <person name="Dugan S."/>
            <person name="Lee S.L."/>
            <person name="Chao H."/>
            <person name="Dinh H."/>
            <person name="Han Y."/>
            <person name="Doddapaneni H."/>
            <person name="Worley K.C."/>
            <person name="Muzny D.M."/>
            <person name="Gibbs R.A."/>
            <person name="Richards S."/>
        </authorList>
    </citation>
    <scope>NUCLEOTIDE SEQUENCE</scope>
    <source>
        <strain evidence="7">HAZT.00-mixed</strain>
        <tissue evidence="7">Whole organism</tissue>
    </source>
</reference>
<gene>
    <name evidence="7" type="ORF">HAZT_HAZT004368</name>
</gene>
<keyword evidence="4" id="KW-0206">Cytoskeleton</keyword>
<dbReference type="PROSITE" id="PS50067">
    <property type="entry name" value="KINESIN_MOTOR_2"/>
    <property type="match status" value="1"/>
</dbReference>
<evidence type="ECO:0000256" key="4">
    <source>
        <dbReference type="ARBA" id="ARBA00023212"/>
    </source>
</evidence>
<proteinExistence type="inferred from homology"/>
<dbReference type="InterPro" id="IPR036961">
    <property type="entry name" value="Kinesin_motor_dom_sf"/>
</dbReference>
<dbReference type="InterPro" id="IPR027640">
    <property type="entry name" value="Kinesin-like_fam"/>
</dbReference>
<comment type="caution">
    <text evidence="7">The sequence shown here is derived from an EMBL/GenBank/DDBJ whole genome shotgun (WGS) entry which is preliminary data.</text>
</comment>
<comment type="similarity">
    <text evidence="5">Belongs to the TRAFAC class myosin-kinesin ATPase superfamily. Kinesin family.</text>
</comment>
<evidence type="ECO:0000313" key="7">
    <source>
        <dbReference type="EMBL" id="KAA0196175.1"/>
    </source>
</evidence>
<dbReference type="InterPro" id="IPR001752">
    <property type="entry name" value="Kinesin_motor_dom"/>
</dbReference>